<organism evidence="4 5">
    <name type="scientific">Dispira parvispora</name>
    <dbReference type="NCBI Taxonomy" id="1520584"/>
    <lineage>
        <taxon>Eukaryota</taxon>
        <taxon>Fungi</taxon>
        <taxon>Fungi incertae sedis</taxon>
        <taxon>Zoopagomycota</taxon>
        <taxon>Kickxellomycotina</taxon>
        <taxon>Dimargaritomycetes</taxon>
        <taxon>Dimargaritales</taxon>
        <taxon>Dimargaritaceae</taxon>
        <taxon>Dispira</taxon>
    </lineage>
</organism>
<dbReference type="InterPro" id="IPR038607">
    <property type="entry name" value="PhoD-like_sf"/>
</dbReference>
<dbReference type="InterPro" id="IPR029052">
    <property type="entry name" value="Metallo-depent_PP-like"/>
</dbReference>
<evidence type="ECO:0000256" key="1">
    <source>
        <dbReference type="SAM" id="MobiDB-lite"/>
    </source>
</evidence>
<dbReference type="PANTHER" id="PTHR43606:SF2">
    <property type="entry name" value="ALKALINE PHOSPHATASE FAMILY PROTEIN (AFU_ORTHOLOGUE AFUA_5G03860)"/>
    <property type="match status" value="1"/>
</dbReference>
<keyword evidence="5" id="KW-1185">Reference proteome</keyword>
<proteinExistence type="predicted"/>
<keyword evidence="2" id="KW-0472">Membrane</keyword>
<dbReference type="InterPro" id="IPR018946">
    <property type="entry name" value="PhoD-like_MPP"/>
</dbReference>
<dbReference type="AlphaFoldDB" id="A0A9W8AUM6"/>
<dbReference type="Pfam" id="PF09423">
    <property type="entry name" value="PhoD"/>
    <property type="match status" value="2"/>
</dbReference>
<feature type="region of interest" description="Disordered" evidence="1">
    <location>
        <begin position="1"/>
        <end position="42"/>
    </location>
</feature>
<feature type="non-terminal residue" evidence="4">
    <location>
        <position position="674"/>
    </location>
</feature>
<dbReference type="EMBL" id="JANBPY010000811">
    <property type="protein sequence ID" value="KAJ1963538.1"/>
    <property type="molecule type" value="Genomic_DNA"/>
</dbReference>
<evidence type="ECO:0000256" key="2">
    <source>
        <dbReference type="SAM" id="Phobius"/>
    </source>
</evidence>
<keyword evidence="2" id="KW-0812">Transmembrane</keyword>
<dbReference type="SUPFAM" id="SSF56300">
    <property type="entry name" value="Metallo-dependent phosphatases"/>
    <property type="match status" value="1"/>
</dbReference>
<reference evidence="4" key="1">
    <citation type="submission" date="2022-07" db="EMBL/GenBank/DDBJ databases">
        <title>Phylogenomic reconstructions and comparative analyses of Kickxellomycotina fungi.</title>
        <authorList>
            <person name="Reynolds N.K."/>
            <person name="Stajich J.E."/>
            <person name="Barry K."/>
            <person name="Grigoriev I.V."/>
            <person name="Crous P."/>
            <person name="Smith M.E."/>
        </authorList>
    </citation>
    <scope>NUCLEOTIDE SEQUENCE</scope>
    <source>
        <strain evidence="4">RSA 1196</strain>
    </source>
</reference>
<feature type="compositionally biased region" description="Polar residues" evidence="1">
    <location>
        <begin position="1"/>
        <end position="14"/>
    </location>
</feature>
<keyword evidence="2" id="KW-1133">Transmembrane helix</keyword>
<feature type="domain" description="PhoD-like phosphatase metallophosphatase" evidence="3">
    <location>
        <begin position="447"/>
        <end position="580"/>
    </location>
</feature>
<dbReference type="Proteomes" id="UP001150925">
    <property type="component" value="Unassembled WGS sequence"/>
</dbReference>
<feature type="transmembrane region" description="Helical" evidence="2">
    <location>
        <begin position="56"/>
        <end position="78"/>
    </location>
</feature>
<name>A0A9W8AUM6_9FUNG</name>
<sequence length="674" mass="76752">ETAESSQEPGTSSPRQDERTTAYASVVSSPSKPASDHPPPPTVPFATPGLRACKSVLTLLNVLAVIFVLDFVFVPYFFHEAHDVTFMRVGALYPDGAKILVRDPDAAKVKLWVAPLNIPHDVVRQTVYDQVLPSTLEESVDDDTISTRDSLVWQLWSETEPSVTPDFTYVLRLTHLEAHTHYVVRGVRHFANDTTQELNRVAFRTAPLPSASLKGETLPTGVKFTFASGSCIKPNFPYHPLSVSRLPGFRSMAQHSAEFLLFLGDFIYADVPYFFGPAVEDYRRLYRQVYSESDTLTLLERMPMIHMYDDHEVLNNWDRRSKFPTENALTAYEEYQGLANPDPPLLDTRRPFHVRYLSYVSKMYKRTVGTWLSRTKETAGQWWSSLVNTQPMDALAPIMDTFSSTNGTRTDPVAITEPTVEVEDDFDEEVSAEVVDNTEHSEALRPSFFTFEYGDVAFFVMDTRRYRSPDRDPDTVNKTMLGSVQKQYLHDWLTRVNHTHAFKMIASSVPLTRNWVLGDGDVDTWAGFLTERSEILRWVKNVPNVVFLSGDRHEVAVTRLGLPEDIQRYQIFRERFTSNVGDPDEDIPHDRTASTALTVYDEDSIDDRPIDFSTSPINQFYVPLINSYNATTDLDESIFYRRVGNIKYGLFHVDTASNPNQPTLTYQLFTEDFA</sequence>
<dbReference type="InterPro" id="IPR052900">
    <property type="entry name" value="Phospholipid_Metab_Enz"/>
</dbReference>
<evidence type="ECO:0000313" key="4">
    <source>
        <dbReference type="EMBL" id="KAJ1963538.1"/>
    </source>
</evidence>
<dbReference type="Gene3D" id="3.60.21.70">
    <property type="entry name" value="PhoD-like phosphatase"/>
    <property type="match status" value="1"/>
</dbReference>
<evidence type="ECO:0000259" key="3">
    <source>
        <dbReference type="Pfam" id="PF09423"/>
    </source>
</evidence>
<feature type="domain" description="PhoD-like phosphatase metallophosphatase" evidence="3">
    <location>
        <begin position="246"/>
        <end position="325"/>
    </location>
</feature>
<protein>
    <recommendedName>
        <fullName evidence="3">PhoD-like phosphatase metallophosphatase domain-containing protein</fullName>
    </recommendedName>
</protein>
<accession>A0A9W8AUM6</accession>
<feature type="compositionally biased region" description="Low complexity" evidence="1">
    <location>
        <begin position="24"/>
        <end position="33"/>
    </location>
</feature>
<gene>
    <name evidence="4" type="ORF">IWQ62_003183</name>
</gene>
<evidence type="ECO:0000313" key="5">
    <source>
        <dbReference type="Proteomes" id="UP001150925"/>
    </source>
</evidence>
<dbReference type="OrthoDB" id="2100241at2759"/>
<comment type="caution">
    <text evidence="4">The sequence shown here is derived from an EMBL/GenBank/DDBJ whole genome shotgun (WGS) entry which is preliminary data.</text>
</comment>
<dbReference type="PANTHER" id="PTHR43606">
    <property type="entry name" value="PHOSPHATASE, PUTATIVE (AFU_ORTHOLOGUE AFUA_6G08710)-RELATED"/>
    <property type="match status" value="1"/>
</dbReference>